<accession>A0A851GHJ8</accession>
<feature type="compositionally biased region" description="Polar residues" evidence="1">
    <location>
        <begin position="43"/>
        <end position="53"/>
    </location>
</feature>
<organism evidence="2 3">
    <name type="scientific">Oceaniferula marina</name>
    <dbReference type="NCBI Taxonomy" id="2748318"/>
    <lineage>
        <taxon>Bacteria</taxon>
        <taxon>Pseudomonadati</taxon>
        <taxon>Verrucomicrobiota</taxon>
        <taxon>Verrucomicrobiia</taxon>
        <taxon>Verrucomicrobiales</taxon>
        <taxon>Verrucomicrobiaceae</taxon>
        <taxon>Oceaniferula</taxon>
    </lineage>
</organism>
<dbReference type="SUPFAM" id="SSF49879">
    <property type="entry name" value="SMAD/FHA domain"/>
    <property type="match status" value="1"/>
</dbReference>
<dbReference type="EMBL" id="JACBAZ010000001">
    <property type="protein sequence ID" value="NWK54080.1"/>
    <property type="molecule type" value="Genomic_DNA"/>
</dbReference>
<proteinExistence type="predicted"/>
<evidence type="ECO:0000313" key="2">
    <source>
        <dbReference type="EMBL" id="NWK54080.1"/>
    </source>
</evidence>
<dbReference type="RefSeq" id="WP_178930626.1">
    <property type="nucleotide sequence ID" value="NZ_JACBAZ010000001.1"/>
</dbReference>
<evidence type="ECO:0000256" key="1">
    <source>
        <dbReference type="SAM" id="MobiDB-lite"/>
    </source>
</evidence>
<protein>
    <submittedName>
        <fullName evidence="2">FHA domain-containing protein</fullName>
    </submittedName>
</protein>
<name>A0A851GHJ8_9BACT</name>
<sequence length="238" mass="25228">MDSDADKTRMIRRSRPASDAGTPATPPKLPDTSHHDPDATRIIQPNQAPQPSLHQVPETGGIDDDATRLIAQPNPGLDPGAPQSAGVDDSDKTKLVRRSSGGAASVATTGSSQGPGTSMDDPVTGWLVVIDGPGKGNQVAIGEQDNHVGRSGGADGARVCLDFGDHGISRNNAFVLRYDPKKRRFKILPGEGANIVYLNDDDLDVPTEIKAGDVIELSDTKLRFVPFCGPEFDWVDTE</sequence>
<evidence type="ECO:0000313" key="3">
    <source>
        <dbReference type="Proteomes" id="UP000557872"/>
    </source>
</evidence>
<gene>
    <name evidence="2" type="ORF">HW115_00535</name>
</gene>
<dbReference type="InterPro" id="IPR008984">
    <property type="entry name" value="SMAD_FHA_dom_sf"/>
</dbReference>
<keyword evidence="3" id="KW-1185">Reference proteome</keyword>
<feature type="region of interest" description="Disordered" evidence="1">
    <location>
        <begin position="1"/>
        <end position="123"/>
    </location>
</feature>
<dbReference type="Gene3D" id="2.60.200.20">
    <property type="match status" value="1"/>
</dbReference>
<dbReference type="CDD" id="cd00060">
    <property type="entry name" value="FHA"/>
    <property type="match status" value="1"/>
</dbReference>
<reference evidence="2 3" key="1">
    <citation type="submission" date="2020-07" db="EMBL/GenBank/DDBJ databases">
        <title>Roseicoccus Jingziensis gen. nov., sp. nov., isolated from coastal seawater.</title>
        <authorList>
            <person name="Feng X."/>
        </authorList>
    </citation>
    <scope>NUCLEOTIDE SEQUENCE [LARGE SCALE GENOMIC DNA]</scope>
    <source>
        <strain evidence="2 3">N1E253</strain>
    </source>
</reference>
<dbReference type="Proteomes" id="UP000557872">
    <property type="component" value="Unassembled WGS sequence"/>
</dbReference>
<feature type="compositionally biased region" description="Polar residues" evidence="1">
    <location>
        <begin position="106"/>
        <end position="116"/>
    </location>
</feature>
<dbReference type="AlphaFoldDB" id="A0A851GHJ8"/>
<comment type="caution">
    <text evidence="2">The sequence shown here is derived from an EMBL/GenBank/DDBJ whole genome shotgun (WGS) entry which is preliminary data.</text>
</comment>